<feature type="compositionally biased region" description="Basic residues" evidence="4">
    <location>
        <begin position="1"/>
        <end position="19"/>
    </location>
</feature>
<dbReference type="AlphaFoldDB" id="A0A1Z1M0B7"/>
<dbReference type="RefSeq" id="YP_009391344.1">
    <property type="nucleotide sequence ID" value="NC_035258.1"/>
</dbReference>
<keyword evidence="5" id="KW-0150">Chloroplast</keyword>
<keyword evidence="5" id="KW-0934">Plastid</keyword>
<keyword evidence="2 5" id="KW-0689">Ribosomal protein</keyword>
<dbReference type="InterPro" id="IPR000271">
    <property type="entry name" value="Ribosomal_bL34"/>
</dbReference>
<feature type="region of interest" description="Disordered" evidence="4">
    <location>
        <begin position="1"/>
        <end position="42"/>
    </location>
</feature>
<feature type="compositionally biased region" description="Basic residues" evidence="4">
    <location>
        <begin position="26"/>
        <end position="42"/>
    </location>
</feature>
<dbReference type="NCBIfam" id="TIGR01030">
    <property type="entry name" value="rpmH_bact"/>
    <property type="match status" value="1"/>
</dbReference>
<evidence type="ECO:0000313" key="5">
    <source>
        <dbReference type="EMBL" id="ARW59488.1"/>
    </source>
</evidence>
<gene>
    <name evidence="5" type="primary">rpl34</name>
</gene>
<proteinExistence type="inferred from homology"/>
<organism evidence="5">
    <name type="scientific">Platysiphonia delicata</name>
    <dbReference type="NCBI Taxonomy" id="2006979"/>
    <lineage>
        <taxon>Eukaryota</taxon>
        <taxon>Rhodophyta</taxon>
        <taxon>Florideophyceae</taxon>
        <taxon>Rhodymeniophycidae</taxon>
        <taxon>Ceramiales</taxon>
        <taxon>Delesseriaceae</taxon>
        <taxon>Platysiphonia</taxon>
    </lineage>
</organism>
<dbReference type="GO" id="GO:1990904">
    <property type="term" value="C:ribonucleoprotein complex"/>
    <property type="evidence" value="ECO:0007669"/>
    <property type="project" value="UniProtKB-KW"/>
</dbReference>
<dbReference type="GeneID" id="33352936"/>
<evidence type="ECO:0000256" key="2">
    <source>
        <dbReference type="ARBA" id="ARBA00022980"/>
    </source>
</evidence>
<protein>
    <submittedName>
        <fullName evidence="5">Ribosomal protein L34</fullName>
    </submittedName>
</protein>
<evidence type="ECO:0000256" key="1">
    <source>
        <dbReference type="ARBA" id="ARBA00010111"/>
    </source>
</evidence>
<sequence length="42" mass="4959">MSKGTKTKKIRKSGFRSRIKTLNGKKILKKRRRKKRSKISIS</sequence>
<accession>A0A1Z1M0B7</accession>
<dbReference type="GO" id="GO:0003735">
    <property type="term" value="F:structural constituent of ribosome"/>
    <property type="evidence" value="ECO:0007669"/>
    <property type="project" value="InterPro"/>
</dbReference>
<dbReference type="EMBL" id="MF101409">
    <property type="protein sequence ID" value="ARW59488.1"/>
    <property type="molecule type" value="Genomic_DNA"/>
</dbReference>
<dbReference type="GO" id="GO:0005840">
    <property type="term" value="C:ribosome"/>
    <property type="evidence" value="ECO:0007669"/>
    <property type="project" value="UniProtKB-KW"/>
</dbReference>
<name>A0A1Z1M0B7_9FLOR</name>
<dbReference type="Pfam" id="PF00468">
    <property type="entry name" value="Ribosomal_L34"/>
    <property type="match status" value="1"/>
</dbReference>
<geneLocation type="chloroplast" evidence="5"/>
<evidence type="ECO:0000256" key="4">
    <source>
        <dbReference type="SAM" id="MobiDB-lite"/>
    </source>
</evidence>
<keyword evidence="3" id="KW-0687">Ribonucleoprotein</keyword>
<reference evidence="5" key="1">
    <citation type="journal article" date="2017" name="J. Phycol.">
        <title>Analysis of chloroplast genomes and a supermatrix inform reclassification of the Rhodomelaceae (Rhodophyta).</title>
        <authorList>
            <person name="Diaz-Tapia P."/>
            <person name="Maggs C.A."/>
            <person name="West J.A."/>
            <person name="Verbruggen H."/>
        </authorList>
    </citation>
    <scope>NUCLEOTIDE SEQUENCE</scope>
    <source>
        <strain evidence="5">HV1445</strain>
    </source>
</reference>
<dbReference type="GO" id="GO:0006412">
    <property type="term" value="P:translation"/>
    <property type="evidence" value="ECO:0007669"/>
    <property type="project" value="InterPro"/>
</dbReference>
<dbReference type="Gene3D" id="1.10.287.3980">
    <property type="match status" value="1"/>
</dbReference>
<comment type="similarity">
    <text evidence="1">Belongs to the bacterial ribosomal protein bL34 family.</text>
</comment>
<evidence type="ECO:0000256" key="3">
    <source>
        <dbReference type="ARBA" id="ARBA00023274"/>
    </source>
</evidence>